<evidence type="ECO:0000256" key="11">
    <source>
        <dbReference type="ARBA" id="ARBA00022840"/>
    </source>
</evidence>
<dbReference type="SMART" id="SM00146">
    <property type="entry name" value="PI3Kc"/>
    <property type="match status" value="1"/>
</dbReference>
<organism evidence="21 22">
    <name type="scientific">Lentinula aciculospora</name>
    <dbReference type="NCBI Taxonomy" id="153920"/>
    <lineage>
        <taxon>Eukaryota</taxon>
        <taxon>Fungi</taxon>
        <taxon>Dikarya</taxon>
        <taxon>Basidiomycota</taxon>
        <taxon>Agaricomycotina</taxon>
        <taxon>Agaricomycetes</taxon>
        <taxon>Agaricomycetidae</taxon>
        <taxon>Agaricales</taxon>
        <taxon>Marasmiineae</taxon>
        <taxon>Omphalotaceae</taxon>
        <taxon>Lentinula</taxon>
    </lineage>
</organism>
<dbReference type="GO" id="GO:0035556">
    <property type="term" value="P:intracellular signal transduction"/>
    <property type="evidence" value="ECO:0007669"/>
    <property type="project" value="UniProtKB-ARBA"/>
</dbReference>
<dbReference type="SMART" id="SM01342">
    <property type="entry name" value="TAN"/>
    <property type="match status" value="1"/>
</dbReference>
<dbReference type="InterPro" id="IPR038980">
    <property type="entry name" value="ATM_plant"/>
</dbReference>
<dbReference type="GO" id="GO:0005524">
    <property type="term" value="F:ATP binding"/>
    <property type="evidence" value="ECO:0007669"/>
    <property type="project" value="UniProtKB-KW"/>
</dbReference>
<dbReference type="PROSITE" id="PS50290">
    <property type="entry name" value="PI3_4_KINASE_3"/>
    <property type="match status" value="1"/>
</dbReference>
<dbReference type="PROSITE" id="PS51189">
    <property type="entry name" value="FAT"/>
    <property type="match status" value="1"/>
</dbReference>
<dbReference type="InterPro" id="IPR003152">
    <property type="entry name" value="FATC_dom"/>
</dbReference>
<evidence type="ECO:0000256" key="9">
    <source>
        <dbReference type="ARBA" id="ARBA00022763"/>
    </source>
</evidence>
<feature type="domain" description="FAT" evidence="19">
    <location>
        <begin position="1968"/>
        <end position="2554"/>
    </location>
</feature>
<feature type="domain" description="PI3K/PI4K catalytic" evidence="18">
    <location>
        <begin position="2671"/>
        <end position="2984"/>
    </location>
</feature>
<dbReference type="Pfam" id="PF00454">
    <property type="entry name" value="PI3_PI4_kinase"/>
    <property type="match status" value="1"/>
</dbReference>
<dbReference type="GO" id="GO:0000781">
    <property type="term" value="C:chromosome, telomeric region"/>
    <property type="evidence" value="ECO:0007669"/>
    <property type="project" value="UniProtKB-SubCell"/>
</dbReference>
<dbReference type="InterPro" id="IPR000403">
    <property type="entry name" value="PI3/4_kinase_cat_dom"/>
</dbReference>
<dbReference type="GO" id="GO:0006325">
    <property type="term" value="P:chromatin organization"/>
    <property type="evidence" value="ECO:0007669"/>
    <property type="project" value="UniProtKB-KW"/>
</dbReference>
<evidence type="ECO:0000256" key="17">
    <source>
        <dbReference type="SAM" id="MobiDB-lite"/>
    </source>
</evidence>
<gene>
    <name evidence="21" type="ORF">J3R30DRAFT_3551103</name>
</gene>
<dbReference type="InterPro" id="IPR036940">
    <property type="entry name" value="PI3/4_kinase_cat_sf"/>
</dbReference>
<dbReference type="PANTHER" id="PTHR37079">
    <property type="entry name" value="SERINE/THREONINE-PROTEIN KINASE ATM"/>
    <property type="match status" value="1"/>
</dbReference>
<dbReference type="SUPFAM" id="SSF56112">
    <property type="entry name" value="Protein kinase-like (PK-like)"/>
    <property type="match status" value="1"/>
</dbReference>
<proteinExistence type="inferred from homology"/>
<evidence type="ECO:0000259" key="19">
    <source>
        <dbReference type="PROSITE" id="PS51189"/>
    </source>
</evidence>
<keyword evidence="22" id="KW-1185">Reference proteome</keyword>
<evidence type="ECO:0000256" key="13">
    <source>
        <dbReference type="ARBA" id="ARBA00025079"/>
    </source>
</evidence>
<evidence type="ECO:0000256" key="14">
    <source>
        <dbReference type="ARBA" id="ARBA00047899"/>
    </source>
</evidence>
<comment type="similarity">
    <text evidence="2 16">Belongs to the PI3/PI4-kinase family. ATM subfamily.</text>
</comment>
<keyword evidence="10 16" id="KW-0418">Kinase</keyword>
<evidence type="ECO:0000256" key="2">
    <source>
        <dbReference type="ARBA" id="ARBA00010769"/>
    </source>
</evidence>
<evidence type="ECO:0000256" key="5">
    <source>
        <dbReference type="ARBA" id="ARBA00014619"/>
    </source>
</evidence>
<dbReference type="EMBL" id="JAOTPV010000032">
    <property type="protein sequence ID" value="KAJ4469561.1"/>
    <property type="molecule type" value="Genomic_DNA"/>
</dbReference>
<dbReference type="Proteomes" id="UP001150266">
    <property type="component" value="Unassembled WGS sequence"/>
</dbReference>
<comment type="catalytic activity">
    <reaction evidence="14 16">
        <text>L-threonyl-[protein] + ATP = O-phospho-L-threonyl-[protein] + ADP + H(+)</text>
        <dbReference type="Rhea" id="RHEA:46608"/>
        <dbReference type="Rhea" id="RHEA-COMP:11060"/>
        <dbReference type="Rhea" id="RHEA-COMP:11605"/>
        <dbReference type="ChEBI" id="CHEBI:15378"/>
        <dbReference type="ChEBI" id="CHEBI:30013"/>
        <dbReference type="ChEBI" id="CHEBI:30616"/>
        <dbReference type="ChEBI" id="CHEBI:61977"/>
        <dbReference type="ChEBI" id="CHEBI:456216"/>
        <dbReference type="EC" id="2.7.11.1"/>
    </reaction>
</comment>
<comment type="subunit">
    <text evidence="3">Associates with DNA double-strand breaks.</text>
</comment>
<evidence type="ECO:0000256" key="3">
    <source>
        <dbReference type="ARBA" id="ARBA00011370"/>
    </source>
</evidence>
<comment type="subcellular location">
    <subcellularLocation>
        <location evidence="16">Chromosome</location>
        <location evidence="16">Telomere</location>
    </subcellularLocation>
    <subcellularLocation>
        <location evidence="1 16">Nucleus</location>
    </subcellularLocation>
</comment>
<evidence type="ECO:0000256" key="16">
    <source>
        <dbReference type="RuleBase" id="RU365027"/>
    </source>
</evidence>
<feature type="compositionally biased region" description="Polar residues" evidence="17">
    <location>
        <begin position="226"/>
        <end position="239"/>
    </location>
</feature>
<dbReference type="InterPro" id="IPR021668">
    <property type="entry name" value="TAN"/>
</dbReference>
<evidence type="ECO:0000256" key="4">
    <source>
        <dbReference type="ARBA" id="ARBA00012513"/>
    </source>
</evidence>
<dbReference type="GO" id="GO:0004674">
    <property type="term" value="F:protein serine/threonine kinase activity"/>
    <property type="evidence" value="ECO:0007669"/>
    <property type="project" value="UniProtKB-KW"/>
</dbReference>
<dbReference type="InterPro" id="IPR014009">
    <property type="entry name" value="PIK_FAT"/>
</dbReference>
<evidence type="ECO:0000256" key="10">
    <source>
        <dbReference type="ARBA" id="ARBA00022777"/>
    </source>
</evidence>
<evidence type="ECO:0000256" key="1">
    <source>
        <dbReference type="ARBA" id="ARBA00004123"/>
    </source>
</evidence>
<feature type="region of interest" description="Disordered" evidence="17">
    <location>
        <begin position="1739"/>
        <end position="1760"/>
    </location>
</feature>
<dbReference type="Pfam" id="PF11640">
    <property type="entry name" value="TAN"/>
    <property type="match status" value="1"/>
</dbReference>
<evidence type="ECO:0000259" key="20">
    <source>
        <dbReference type="PROSITE" id="PS51190"/>
    </source>
</evidence>
<sequence length="3041" mass="343673">MSDSKIHHAVNLLQSTKVKERQEGIDVFRNAFALDSSINRFFDAANPDGRRSAHEIWAPVLSSLQTCIRSEKSAYVSAKKSTVLIEKRLANAAGTYRWFIEKVVIKLTKKTVFEVCDFLYREMKVRGALIPSVALDFIKAYECVVSHAPHLARLEDEMKWQEIVELAFNVVLGRPLRTLLAEDESAADPPSPSHTDNSEMFVEDSLAYDEDEDIDATSGRKRRHALQSSPTNPKRRSTVVSPEQVSCMSLLSVLFKSSSAPLLQSNTARPVLRCLATFLDTYPTDTSLHHDFLAVTLSTLRHVSLNHKDDVIRFAIDSWDHLLNLWGTKNKTLKEALVTILRMLFPFLTADPHIGESQTKAWTENLTRLWSLMNGQSDKRWTLDPLSLCALRLEISARDDCQKAFRAKTFRAGIPLDSGQALTWAMLELQGDCAEKLFQHFELTPAPLTQTLPTQSSKRSRLLENPLSTLLRTIQSSQPTSIRVYNLQILLFFIDRHWNTVHESMQSDIIRTLLDHITNDDGTVQSWAFVCLAAVAYADCNTATSVLSSQALSPAPPTLSQTDSMTNVLPRGASTWDSVWTHAIRRTSSPQVCRAACHAASILLVYANTNSSLTHHRVLSEIEILAKDLDVQGPTAPYDSVCLFLSQCLKVANQDVRLYRMQLEEKVLTWLIDSWKPAHIDTLEAPLYLVSDVLTLLETICSSSQRSSLICRVILPQCLIVETVVAEEQTRVIRDYLLDAKLPSTETDGGRSESLTSLDKSSDLGNATFMAPIPSETDLVQPRSRERRISTFFLKCLESAMSPWQEVSGSTSIPRADAAKRALDIAVVSLSFESVLVLNGILSNRRVIQAACKLIASVTKFLDQSQWTMEEKGLVLLALEPLFCIDVEIYDDPPWTVLLPPSGGTGIRSQTLKTLLADDGQRQRALRIGRMKHLKTLWRNLDVQATFSDISEVLKDVLRIIMGRPSEMPDDTMAVDDGFGIAGHSRMQSLGAIGGTAAQFLALQHVAGICLLFLSVGPLLQQSQGEPTRDKELTKLMLEVAESDIERFLLASPAYFDSIRNQTLNLSPNHLGQFIDVFAVHLRRYETIKHEKFHIQLISFLDATMSLCLSLTAANQNTADNFLELLEYYSVNLLHGKLKHWRIRDSFARLCDRYLILDPSRRVWVDQGAEDTSSAMHILPILIEDIDIRVRFRAVVINARVFQISEDPMALYETIRQKYTTHLDRFELMLTRILSLGNIMVVSSAVRRGPYWHLLETCFYTSKYNRHIETILTGVSQRMGLNKLSDLFEAYAYQLAFSILQAGHNVLQFPVNILGYKDRKERANETIRAFTPANLVIVGNSTSKELGRRLFEGHCQAIQRPTEHVINECFGDIVGYQVLAFLDGKHRSTEQIETKILATLASRDQLEFRATLKENVDSVAASIMGTLSEQDFTGNGTIIQALRAVDGGTESTVLFSLLTRYRQPEDIDTHITNLPNFSTHTILNALSWLTTEIPGGDSHALTYHVLQALFANVQRSFLINEQIRLVNAISLWIAYRHQRTSFHDATLLHALIRGACSLLGQWDLVPAAQSILEWCFSLYDSGSDPRFPDILIRVACLCHDYAIDAEGSSRERCQALLQWVDNQTFALSCLPNVVEQVKSALPAWPHEPSEILGPLFDAIDPARLSEVLTDKHISSNKFRLVRRLRDQSQLHVYDPSQFAQTDFWKLKECMPPSHQLREEDVHAFASLLVLNQGSINGFGSEPEQKIPPAPQSRSRQQKEETRIKFYTPESSLILVLLKMLDNHDDDGSRHAAYRTLRSLMLTLSLESFEALSQLWPSEYRIEVCYLREFRQVAARRQTPDLSSSLSAAEFIEMAQDFSTWISAFATLLADILSASNPFYAQLCGILASHTSFTTTVLPLLVQTLLESPDGESHSLTLSRYLEQLLSSENTAVSCRRSIIDIVLHLRHIKRESRDALAYNRWLQVSFLSLARNAITCGAYTTGLLFLELHAEYREPSSDVDVSTEQIMYEIYGNIDEPDGFYAIRTQDYHQFLIRRFHHEKEWEKAFRFHGAALETDTQDTTEIEGLLQSLHSYGFNHIATQTLLNSNQDNPNIAYQLGWRAETWDLPESNDGYHPGASLYLALRAVHRERDQGVTDAVIRHVLLKEMENLRTLGSENIAQIREAIQSLMSLSQAIQWRSSYIQDLITEKCTNVSKWSTFTAVESGFHFDDTESIMATRISLIKSARRKEQRHQIGTMLSPFSRTLLEVEKQCLVRLSQAARETDQIQIALNSVIRAKNLEGVSSFAVTEEFASVLWAHKEEKHAVEYLKDLRREMGNSDPTWQAQVLARLGAWTADACLEQPSFINHDYFGKAITLIDQDADDSEGRASVYHQVAKFAEAQYKAVLDSPDLIRLNVYKERKEKELRHYEQLKQEQKGRIVDKGLANTIAAVKKVLAQDNKATSDFINNRDAYLKQAIQMYSWCLEASDKFDEDVPIRFCSLWLSNFDYEPIQKNLGEALKRVPSRKLVFLAHQIFSRIGDKESLAQKTLRLTMIRMCSEHPFHSLYQLFCLQPPKNQAKLDRRSSGRVPGGRAAESEIPTGRSLAAKAIFKQLLHNPATRVRTAAVEELCDASLTFANFPVNQSKEKKVPDDQPIRHLRLSRGTVPVITAYTPIDPTSRYDPKECVCVDNYAGEFDTAGGINLPKIIFCNGTDGRKYKQLFKGDQKDDLRQDAVMEQVFDLVNVVLNRDVETKRRNLYIRGYKVIPLASQAGILEFVGNTTTLKSWLDKAHIRYRPNDMRNIVKKLAEQQKSPGSTPEANHQVYLQCMQKFKPVMRHYFTEIHKTPIAWFRTRLNYTRSVATTSIVGYILGLGDRHTSNILMDNSKGEVIHIDLGVAFDQGKLLPVPENVPFRMTPDMVDGMGISGTNGVFQRCAEETLRVLRDGSDVIMTVLQVFRYDPLYNWTMSDYKMKKQVEVEDSATTTTMIMKNPENERILTERLGIGINLDSTRAQEDADRALMGVSGKLSRNLSVAAAVRTLVAEATDTYNLGTIFYGWGPYY</sequence>
<dbReference type="PROSITE" id="PS51190">
    <property type="entry name" value="FATC"/>
    <property type="match status" value="1"/>
</dbReference>
<dbReference type="InterPro" id="IPR011009">
    <property type="entry name" value="Kinase-like_dom_sf"/>
</dbReference>
<reference evidence="21" key="1">
    <citation type="submission" date="2022-08" db="EMBL/GenBank/DDBJ databases">
        <title>A Global Phylogenomic Analysis of the Shiitake Genus Lentinula.</title>
        <authorList>
            <consortium name="DOE Joint Genome Institute"/>
            <person name="Sierra-Patev S."/>
            <person name="Min B."/>
            <person name="Naranjo-Ortiz M."/>
            <person name="Looney B."/>
            <person name="Konkel Z."/>
            <person name="Slot J.C."/>
            <person name="Sakamoto Y."/>
            <person name="Steenwyk J.L."/>
            <person name="Rokas A."/>
            <person name="Carro J."/>
            <person name="Camarero S."/>
            <person name="Ferreira P."/>
            <person name="Molpeceres G."/>
            <person name="Ruiz-Duenas F.J."/>
            <person name="Serrano A."/>
            <person name="Henrissat B."/>
            <person name="Drula E."/>
            <person name="Hughes K.W."/>
            <person name="Mata J.L."/>
            <person name="Ishikawa N.K."/>
            <person name="Vargas-Isla R."/>
            <person name="Ushijima S."/>
            <person name="Smith C.A."/>
            <person name="Ahrendt S."/>
            <person name="Andreopoulos W."/>
            <person name="He G."/>
            <person name="Labutti K."/>
            <person name="Lipzen A."/>
            <person name="Ng V."/>
            <person name="Riley R."/>
            <person name="Sandor L."/>
            <person name="Barry K."/>
            <person name="Martinez A.T."/>
            <person name="Xiao Y."/>
            <person name="Gibbons J.G."/>
            <person name="Terashima K."/>
            <person name="Grigoriev I.V."/>
            <person name="Hibbett D.S."/>
        </authorList>
    </citation>
    <scope>NUCLEOTIDE SEQUENCE</scope>
    <source>
        <strain evidence="21">JLM2183</strain>
    </source>
</reference>
<dbReference type="OrthoDB" id="381190at2759"/>
<keyword evidence="16" id="KW-0158">Chromosome</keyword>
<dbReference type="SUPFAM" id="SSF48371">
    <property type="entry name" value="ARM repeat"/>
    <property type="match status" value="1"/>
</dbReference>
<dbReference type="InterPro" id="IPR044107">
    <property type="entry name" value="PIKKc_ATM"/>
</dbReference>
<accession>A0A9W8ZYN8</accession>
<dbReference type="EC" id="2.7.11.1" evidence="4 16"/>
<evidence type="ECO:0000256" key="8">
    <source>
        <dbReference type="ARBA" id="ARBA00022741"/>
    </source>
</evidence>
<dbReference type="Gene3D" id="3.30.1010.10">
    <property type="entry name" value="Phosphatidylinositol 3-kinase Catalytic Subunit, Chain A, domain 4"/>
    <property type="match status" value="1"/>
</dbReference>
<dbReference type="PROSITE" id="PS00916">
    <property type="entry name" value="PI3_4_KINASE_2"/>
    <property type="match status" value="1"/>
</dbReference>
<dbReference type="InterPro" id="IPR018936">
    <property type="entry name" value="PI3/4_kinase_CS"/>
</dbReference>
<dbReference type="Pfam" id="PF02260">
    <property type="entry name" value="FATC"/>
    <property type="match status" value="1"/>
</dbReference>
<name>A0A9W8ZYN8_9AGAR</name>
<dbReference type="SMART" id="SM01343">
    <property type="entry name" value="FATC"/>
    <property type="match status" value="1"/>
</dbReference>
<keyword evidence="7 16" id="KW-0808">Transferase</keyword>
<keyword evidence="16" id="KW-0779">Telomere</keyword>
<dbReference type="InterPro" id="IPR016024">
    <property type="entry name" value="ARM-type_fold"/>
</dbReference>
<protein>
    <recommendedName>
        <fullName evidence="5 16">Serine/threonine-protein kinase Tel1</fullName>
        <ecNumber evidence="4 16">2.7.11.1</ecNumber>
    </recommendedName>
</protein>
<feature type="region of interest" description="Disordered" evidence="17">
    <location>
        <begin position="745"/>
        <end position="767"/>
    </location>
</feature>
<feature type="compositionally biased region" description="Polar residues" evidence="17">
    <location>
        <begin position="753"/>
        <end position="765"/>
    </location>
</feature>
<dbReference type="GO" id="GO:0005634">
    <property type="term" value="C:nucleus"/>
    <property type="evidence" value="ECO:0007669"/>
    <property type="project" value="UniProtKB-SubCell"/>
</dbReference>
<keyword evidence="6 16" id="KW-0723">Serine/threonine-protein kinase</keyword>
<evidence type="ECO:0000256" key="6">
    <source>
        <dbReference type="ARBA" id="ARBA00022527"/>
    </source>
</evidence>
<comment type="function">
    <text evidence="13 16">Serine/threonine protein kinase which activates checkpoint signaling upon genotoxic stresses such as ionizing radiation (IR), ultraviolet light (UV), or DNA replication stalling, thereby acting as a DNA damage sensor. Recognizes the substrate consensus sequence [ST]-Q. Phosphorylates histone H2A to form H2AS128ph (gamma-H2A) at sites of DNA damage, involved in the regulation of DNA damage response mechanism. Required for the control of telomere length and genome stability.</text>
</comment>
<comment type="caution">
    <text evidence="21">The sequence shown here is derived from an EMBL/GenBank/DDBJ whole genome shotgun (WGS) entry which is preliminary data.</text>
</comment>
<comment type="catalytic activity">
    <reaction evidence="15">
        <text>L-seryl-[protein] + ATP = O-phospho-L-seryl-[protein] + ADP + H(+)</text>
        <dbReference type="Rhea" id="RHEA:17989"/>
        <dbReference type="Rhea" id="RHEA-COMP:9863"/>
        <dbReference type="Rhea" id="RHEA-COMP:11604"/>
        <dbReference type="ChEBI" id="CHEBI:15378"/>
        <dbReference type="ChEBI" id="CHEBI:29999"/>
        <dbReference type="ChEBI" id="CHEBI:30616"/>
        <dbReference type="ChEBI" id="CHEBI:83421"/>
        <dbReference type="ChEBI" id="CHEBI:456216"/>
        <dbReference type="EC" id="2.7.11.1"/>
    </reaction>
</comment>
<dbReference type="PANTHER" id="PTHR37079:SF4">
    <property type="entry name" value="SERINE_THREONINE-PROTEIN KINASE ATM"/>
    <property type="match status" value="1"/>
</dbReference>
<evidence type="ECO:0000313" key="22">
    <source>
        <dbReference type="Proteomes" id="UP001150266"/>
    </source>
</evidence>
<evidence type="ECO:0000313" key="21">
    <source>
        <dbReference type="EMBL" id="KAJ4469561.1"/>
    </source>
</evidence>
<keyword evidence="12 16" id="KW-0539">Nucleus</keyword>
<dbReference type="GO" id="GO:0006281">
    <property type="term" value="P:DNA repair"/>
    <property type="evidence" value="ECO:0007669"/>
    <property type="project" value="InterPro"/>
</dbReference>
<feature type="region of interest" description="Disordered" evidence="17">
    <location>
        <begin position="212"/>
        <end position="239"/>
    </location>
</feature>
<keyword evidence="9 16" id="KW-0227">DNA damage</keyword>
<dbReference type="Gene3D" id="1.10.1070.11">
    <property type="entry name" value="Phosphatidylinositol 3-/4-kinase, catalytic domain"/>
    <property type="match status" value="1"/>
</dbReference>
<keyword evidence="8 16" id="KW-0547">Nucleotide-binding</keyword>
<feature type="domain" description="FATC" evidence="20">
    <location>
        <begin position="3009"/>
        <end position="3041"/>
    </location>
</feature>
<evidence type="ECO:0000256" key="12">
    <source>
        <dbReference type="ARBA" id="ARBA00023242"/>
    </source>
</evidence>
<evidence type="ECO:0000259" key="18">
    <source>
        <dbReference type="PROSITE" id="PS50290"/>
    </source>
</evidence>
<keyword evidence="11 16" id="KW-0067">ATP-binding</keyword>
<evidence type="ECO:0000256" key="15">
    <source>
        <dbReference type="ARBA" id="ARBA00048679"/>
    </source>
</evidence>
<keyword evidence="16" id="KW-0156">Chromatin regulator</keyword>
<evidence type="ECO:0000256" key="7">
    <source>
        <dbReference type="ARBA" id="ARBA00022679"/>
    </source>
</evidence>
<dbReference type="CDD" id="cd05171">
    <property type="entry name" value="PIKKc_ATM"/>
    <property type="match status" value="1"/>
</dbReference>